<dbReference type="PANTHER" id="PTHR39322:SF1">
    <property type="entry name" value="ISOVALERYL-HOMOSERINE LACTONE SYNTHASE"/>
    <property type="match status" value="1"/>
</dbReference>
<dbReference type="GO" id="GO:0061579">
    <property type="term" value="F:N-acyl homoserine lactone synthase activity"/>
    <property type="evidence" value="ECO:0007669"/>
    <property type="project" value="UniProtKB-UniRule"/>
</dbReference>
<evidence type="ECO:0000256" key="6">
    <source>
        <dbReference type="RuleBase" id="RU361135"/>
    </source>
</evidence>
<evidence type="ECO:0000313" key="8">
    <source>
        <dbReference type="Proteomes" id="UP000193307"/>
    </source>
</evidence>
<keyword evidence="3 6" id="KW-0949">S-adenosyl-L-methionine</keyword>
<organism evidence="7 8">
    <name type="scientific">Pacificibacter marinus</name>
    <dbReference type="NCBI Taxonomy" id="658057"/>
    <lineage>
        <taxon>Bacteria</taxon>
        <taxon>Pseudomonadati</taxon>
        <taxon>Pseudomonadota</taxon>
        <taxon>Alphaproteobacteria</taxon>
        <taxon>Rhodobacterales</taxon>
        <taxon>Roseobacteraceae</taxon>
        <taxon>Pacificibacter</taxon>
    </lineage>
</organism>
<dbReference type="OrthoDB" id="6169313at2"/>
<dbReference type="EMBL" id="FWFW01000004">
    <property type="protein sequence ID" value="SLN37085.1"/>
    <property type="molecule type" value="Genomic_DNA"/>
</dbReference>
<dbReference type="STRING" id="658057.SAMN04488032_10355"/>
<comment type="catalytic activity">
    <reaction evidence="6">
        <text>a fatty acyl-[ACP] + S-adenosyl-L-methionine = an N-acyl-L-homoserine lactone + S-methyl-5'-thioadenosine + holo-[ACP] + H(+)</text>
        <dbReference type="Rhea" id="RHEA:10096"/>
        <dbReference type="Rhea" id="RHEA-COMP:9685"/>
        <dbReference type="Rhea" id="RHEA-COMP:14125"/>
        <dbReference type="ChEBI" id="CHEBI:15378"/>
        <dbReference type="ChEBI" id="CHEBI:17509"/>
        <dbReference type="ChEBI" id="CHEBI:55474"/>
        <dbReference type="ChEBI" id="CHEBI:59789"/>
        <dbReference type="ChEBI" id="CHEBI:64479"/>
        <dbReference type="ChEBI" id="CHEBI:138651"/>
        <dbReference type="EC" id="2.3.1.184"/>
    </reaction>
</comment>
<evidence type="ECO:0000256" key="3">
    <source>
        <dbReference type="ARBA" id="ARBA00022691"/>
    </source>
</evidence>
<dbReference type="PROSITE" id="PS51187">
    <property type="entry name" value="AUTOINDUCER_SYNTH_2"/>
    <property type="match status" value="1"/>
</dbReference>
<reference evidence="7 8" key="1">
    <citation type="submission" date="2017-03" db="EMBL/GenBank/DDBJ databases">
        <authorList>
            <person name="Afonso C.L."/>
            <person name="Miller P.J."/>
            <person name="Scott M.A."/>
            <person name="Spackman E."/>
            <person name="Goraichik I."/>
            <person name="Dimitrov K.M."/>
            <person name="Suarez D.L."/>
            <person name="Swayne D.E."/>
        </authorList>
    </citation>
    <scope>NUCLEOTIDE SEQUENCE [LARGE SCALE GENOMIC DNA]</scope>
    <source>
        <strain evidence="7 8">CECT 7971</strain>
    </source>
</reference>
<accession>A0A1Y5SFY0</accession>
<comment type="similarity">
    <text evidence="5 6">Belongs to the autoinducer synthase family.</text>
</comment>
<evidence type="ECO:0000256" key="2">
    <source>
        <dbReference type="ARBA" id="ARBA00022679"/>
    </source>
</evidence>
<evidence type="ECO:0000256" key="4">
    <source>
        <dbReference type="ARBA" id="ARBA00022929"/>
    </source>
</evidence>
<dbReference type="Proteomes" id="UP000193307">
    <property type="component" value="Unassembled WGS sequence"/>
</dbReference>
<sequence>MLRYIYGDSLHLFPLLRDTMFRDRADQFKTRLGWAVRVNDAGFERDEYDDCNPLYVIWENPNGTHGGSMRFLPTTGSTMVNDHFSHLTDGVRIESPLIWECTRFCLAPNADRKVTAALTLGAGEVMDEFKLDHFVGVFDPRMERIYRLMGLSPDVIGRAGEGREEIGVGLWQMHSDAFGPTLAKVGIERGTSKAWLRRAFAPIGPRSVVQTPMQAVA</sequence>
<dbReference type="PANTHER" id="PTHR39322">
    <property type="entry name" value="ACYL-HOMOSERINE-LACTONE SYNTHASE"/>
    <property type="match status" value="1"/>
</dbReference>
<dbReference type="GO" id="GO:0009372">
    <property type="term" value="P:quorum sensing"/>
    <property type="evidence" value="ECO:0007669"/>
    <property type="project" value="UniProtKB-UniRule"/>
</dbReference>
<dbReference type="EC" id="2.3.1.184" evidence="6"/>
<dbReference type="InterPro" id="IPR001690">
    <property type="entry name" value="Autoind_synthase"/>
</dbReference>
<dbReference type="GO" id="GO:0007165">
    <property type="term" value="P:signal transduction"/>
    <property type="evidence" value="ECO:0007669"/>
    <property type="project" value="TreeGrafter"/>
</dbReference>
<evidence type="ECO:0000256" key="1">
    <source>
        <dbReference type="ARBA" id="ARBA00022654"/>
    </source>
</evidence>
<dbReference type="SUPFAM" id="SSF55729">
    <property type="entry name" value="Acyl-CoA N-acyltransferases (Nat)"/>
    <property type="match status" value="1"/>
</dbReference>
<evidence type="ECO:0000256" key="5">
    <source>
        <dbReference type="PROSITE-ProRule" id="PRU00533"/>
    </source>
</evidence>
<keyword evidence="2 6" id="KW-0808">Transferase</keyword>
<dbReference type="AlphaFoldDB" id="A0A1Y5SFY0"/>
<dbReference type="PRINTS" id="PR01549">
    <property type="entry name" value="AUTOINDCRSYN"/>
</dbReference>
<keyword evidence="7" id="KW-0012">Acyltransferase</keyword>
<dbReference type="RefSeq" id="WP_085848495.1">
    <property type="nucleotide sequence ID" value="NZ_FNZV01000003.1"/>
</dbReference>
<name>A0A1Y5SFY0_9RHOB</name>
<dbReference type="Gene3D" id="3.40.630.30">
    <property type="match status" value="1"/>
</dbReference>
<keyword evidence="8" id="KW-1185">Reference proteome</keyword>
<evidence type="ECO:0000313" key="7">
    <source>
        <dbReference type="EMBL" id="SLN37085.1"/>
    </source>
</evidence>
<proteinExistence type="inferred from homology"/>
<dbReference type="InterPro" id="IPR016181">
    <property type="entry name" value="Acyl_CoA_acyltransferase"/>
</dbReference>
<keyword evidence="4 5" id="KW-0071">Autoinducer synthesis</keyword>
<keyword evidence="1 5" id="KW-0673">Quorum sensing</keyword>
<dbReference type="Pfam" id="PF00765">
    <property type="entry name" value="Autoind_synth"/>
    <property type="match status" value="1"/>
</dbReference>
<protein>
    <recommendedName>
        <fullName evidence="6">Acyl-homoserine-lactone synthase</fullName>
        <ecNumber evidence="6">2.3.1.184</ecNumber>
    </recommendedName>
    <alternativeName>
        <fullName evidence="6">Autoinducer synthesis protein</fullName>
    </alternativeName>
</protein>
<gene>
    <name evidence="7" type="primary">bjaI_3</name>
    <name evidence="7" type="ORF">PAM7971_01607</name>
</gene>